<reference evidence="2" key="1">
    <citation type="submission" date="2022-06" db="EMBL/GenBank/DDBJ databases">
        <title>Genome Sequence of Candolleomyces eurysporus.</title>
        <authorList>
            <person name="Buettner E."/>
        </authorList>
    </citation>
    <scope>NUCLEOTIDE SEQUENCE</scope>
    <source>
        <strain evidence="2">VTCC 930004</strain>
    </source>
</reference>
<dbReference type="Proteomes" id="UP001140091">
    <property type="component" value="Unassembled WGS sequence"/>
</dbReference>
<gene>
    <name evidence="2" type="ORF">H1R20_g1377</name>
</gene>
<evidence type="ECO:0000313" key="2">
    <source>
        <dbReference type="EMBL" id="KAJ2935717.1"/>
    </source>
</evidence>
<dbReference type="EMBL" id="JANBPK010000380">
    <property type="protein sequence ID" value="KAJ2935717.1"/>
    <property type="molecule type" value="Genomic_DNA"/>
</dbReference>
<feature type="non-terminal residue" evidence="2">
    <location>
        <position position="253"/>
    </location>
</feature>
<name>A0A9W8JJJ2_9AGAR</name>
<organism evidence="2 3">
    <name type="scientific">Candolleomyces eurysporus</name>
    <dbReference type="NCBI Taxonomy" id="2828524"/>
    <lineage>
        <taxon>Eukaryota</taxon>
        <taxon>Fungi</taxon>
        <taxon>Dikarya</taxon>
        <taxon>Basidiomycota</taxon>
        <taxon>Agaricomycotina</taxon>
        <taxon>Agaricomycetes</taxon>
        <taxon>Agaricomycetidae</taxon>
        <taxon>Agaricales</taxon>
        <taxon>Agaricineae</taxon>
        <taxon>Psathyrellaceae</taxon>
        <taxon>Candolleomyces</taxon>
    </lineage>
</organism>
<accession>A0A9W8JJJ2</accession>
<feature type="region of interest" description="Disordered" evidence="1">
    <location>
        <begin position="39"/>
        <end position="62"/>
    </location>
</feature>
<evidence type="ECO:0000256" key="1">
    <source>
        <dbReference type="SAM" id="MobiDB-lite"/>
    </source>
</evidence>
<dbReference type="AlphaFoldDB" id="A0A9W8JJJ2"/>
<feature type="compositionally biased region" description="Low complexity" evidence="1">
    <location>
        <begin position="40"/>
        <end position="49"/>
    </location>
</feature>
<sequence>MSFRFVPVPSTRPDILLWVHLLAADIPLLPQVRQHDAESVQGGEQVQVVRDQPAASEYRKDEGAGYDGASYLQHAKHGRRIESYSTKLVVQPIHNDRSDVDLVYQLPRLHLPEAGEVGVPQQDSLPCPVHRGDVLVVRYLQVFQRGLDNRSVHGVSEHAAFFGGYISYVLVVDGVQIATPGTICLAVGCPVRIFVVLVYCSFRLTFFHVTRGAGSAFCAAGCMDTSEWFTYAGGRFLVVGVGDYELCRRVPLG</sequence>
<proteinExistence type="predicted"/>
<evidence type="ECO:0000313" key="3">
    <source>
        <dbReference type="Proteomes" id="UP001140091"/>
    </source>
</evidence>
<protein>
    <submittedName>
        <fullName evidence="2">Uncharacterized protein</fullName>
    </submittedName>
</protein>
<comment type="caution">
    <text evidence="2">The sequence shown here is derived from an EMBL/GenBank/DDBJ whole genome shotgun (WGS) entry which is preliminary data.</text>
</comment>
<keyword evidence="3" id="KW-1185">Reference proteome</keyword>